<evidence type="ECO:0000313" key="1">
    <source>
        <dbReference type="EMBL" id="KUG16051.1"/>
    </source>
</evidence>
<reference evidence="1" key="1">
    <citation type="journal article" date="2015" name="Proc. Natl. Acad. Sci. U.S.A.">
        <title>Networks of energetic and metabolic interactions define dynamics in microbial communities.</title>
        <authorList>
            <person name="Embree M."/>
            <person name="Liu J.K."/>
            <person name="Al-Bassam M.M."/>
            <person name="Zengler K."/>
        </authorList>
    </citation>
    <scope>NUCLEOTIDE SEQUENCE</scope>
</reference>
<organism evidence="1">
    <name type="scientific">hydrocarbon metagenome</name>
    <dbReference type="NCBI Taxonomy" id="938273"/>
    <lineage>
        <taxon>unclassified sequences</taxon>
        <taxon>metagenomes</taxon>
        <taxon>ecological metagenomes</taxon>
    </lineage>
</organism>
<protein>
    <submittedName>
        <fullName evidence="1">Uncharacterized protein</fullName>
    </submittedName>
</protein>
<name>A0A0W8F6M2_9ZZZZ</name>
<comment type="caution">
    <text evidence="1">The sequence shown here is derived from an EMBL/GenBank/DDBJ whole genome shotgun (WGS) entry which is preliminary data.</text>
</comment>
<proteinExistence type="predicted"/>
<sequence>MYCYGCLRYAPGVLCLLLDRVAKIQTKQRDDIGLSRDMQNALFFNNKD</sequence>
<dbReference type="EMBL" id="LNQE01001516">
    <property type="protein sequence ID" value="KUG16051.1"/>
    <property type="molecule type" value="Genomic_DNA"/>
</dbReference>
<dbReference type="AlphaFoldDB" id="A0A0W8F6M2"/>
<gene>
    <name evidence="1" type="ORF">ASZ90_014279</name>
</gene>
<accession>A0A0W8F6M2</accession>